<dbReference type="PRINTS" id="PR00149">
    <property type="entry name" value="FUMRATELYASE"/>
</dbReference>
<dbReference type="Proteomes" id="UP000067698">
    <property type="component" value="Chromosome"/>
</dbReference>
<dbReference type="PANTHER" id="PTHR43172">
    <property type="entry name" value="ADENYLOSUCCINATE LYASE"/>
    <property type="match status" value="1"/>
</dbReference>
<reference evidence="4" key="2">
    <citation type="submission" date="2016-01" db="EMBL/GenBank/DDBJ databases">
        <title>Six Aerococcus type strain genome sequencing and assembly using PacBio and Illumina Hiseq.</title>
        <authorList>
            <person name="Carkaci D."/>
            <person name="Dargis R."/>
            <person name="Nielsen X.C."/>
            <person name="Skovgaard O."/>
            <person name="Fuursted K."/>
            <person name="Christensen J.J."/>
        </authorList>
    </citation>
    <scope>NUCLEOTIDE SEQUENCE [LARGE SCALE GENOMIC DNA]</scope>
    <source>
        <strain evidence="4">CCUG28094</strain>
    </source>
</reference>
<dbReference type="InterPro" id="IPR022761">
    <property type="entry name" value="Fumarate_lyase_N"/>
</dbReference>
<dbReference type="KEGG" id="aui:APT62_04940"/>
<dbReference type="SUPFAM" id="SSF48557">
    <property type="entry name" value="L-aspartase-like"/>
    <property type="match status" value="1"/>
</dbReference>
<proteinExistence type="predicted"/>
<dbReference type="EMBL" id="CP014162">
    <property type="protein sequence ID" value="AMB98350.1"/>
    <property type="molecule type" value="Genomic_DNA"/>
</dbReference>
<dbReference type="Gene3D" id="1.20.200.10">
    <property type="entry name" value="Fumarase/aspartase (Central domain)"/>
    <property type="match status" value="1"/>
</dbReference>
<dbReference type="GeneID" id="92867709"/>
<evidence type="ECO:0000313" key="4">
    <source>
        <dbReference type="Proteomes" id="UP000067698"/>
    </source>
</evidence>
<dbReference type="Gene3D" id="1.10.40.30">
    <property type="entry name" value="Fumarase/aspartase (C-terminal domain)"/>
    <property type="match status" value="1"/>
</dbReference>
<dbReference type="GO" id="GO:0044208">
    <property type="term" value="P:'de novo' AMP biosynthetic process"/>
    <property type="evidence" value="ECO:0007669"/>
    <property type="project" value="TreeGrafter"/>
</dbReference>
<dbReference type="PANTHER" id="PTHR43172:SF1">
    <property type="entry name" value="ADENYLOSUCCINATE LYASE"/>
    <property type="match status" value="1"/>
</dbReference>
<evidence type="ECO:0000313" key="3">
    <source>
        <dbReference type="EMBL" id="AMB98350.1"/>
    </source>
</evidence>
<accession>A0AAC8X211</accession>
<dbReference type="AlphaFoldDB" id="A0AAC8X211"/>
<dbReference type="InterPro" id="IPR004769">
    <property type="entry name" value="Pur_lyase"/>
</dbReference>
<dbReference type="NCBIfam" id="TIGR00928">
    <property type="entry name" value="purB"/>
    <property type="match status" value="1"/>
</dbReference>
<dbReference type="InterPro" id="IPR008948">
    <property type="entry name" value="L-Aspartase-like"/>
</dbReference>
<dbReference type="CDD" id="cd01597">
    <property type="entry name" value="pCLME"/>
    <property type="match status" value="1"/>
</dbReference>
<sequence length="457" mass="50141">MGSHALDLITIGNNFGTAEMRALWDDKARIQKQLDTEAALSQAEGQLGIIPVDAAAKIKEAANVDLYDIEDIAAESARLRHSLMGTINALERQSGEAGEFVHFGATTQDIVDTGMMLQLRDAYDIIERDVAIVLDLLAKLAKTHQDTVMIGRTHGMHALPTTFGFKVAVWVDEFIRHAERLKESRDRIFVGNMNGAVGTYASFGPKGSQLEAATMDILGLNTPNIGWQSARDRFSEFGNIAALISGTAGKIGNEFYNLMRTDIGEIEEPFSKGEIGSSTMPHKRNPALFEGLASLTPPVLKSVALLHESMGTEHERDAMHWRQEWVALPEIAIYLSGQLNTLKNVLDGLTVREDRMQANLNRQAGLIMSEKVMFELSDSLGKQTAHAKVYSLAMQSFEEGLDFGDVLKDDAEISANHQPEEIDQWLDPSAYTGLAHEKVDQVLAAYQAFKAGLADGK</sequence>
<protein>
    <submittedName>
        <fullName evidence="3">Adenylosuccinate lyase</fullName>
    </submittedName>
</protein>
<name>A0AAC8X211_9LACT</name>
<dbReference type="Pfam" id="PF10397">
    <property type="entry name" value="ADSL_C"/>
    <property type="match status" value="1"/>
</dbReference>
<dbReference type="InterPro" id="IPR019468">
    <property type="entry name" value="AdenyloSucc_lyase_C"/>
</dbReference>
<dbReference type="FunFam" id="1.20.200.10:FF:000014">
    <property type="entry name" value="3-carboxy-cis,cis-muconate cycloisomerase"/>
    <property type="match status" value="1"/>
</dbReference>
<dbReference type="GO" id="GO:0070626">
    <property type="term" value="F:(S)-2-(5-amino-1-(5-phospho-D-ribosyl)imidazole-4-carboxamido) succinate lyase (fumarate-forming) activity"/>
    <property type="evidence" value="ECO:0007669"/>
    <property type="project" value="TreeGrafter"/>
</dbReference>
<dbReference type="SMART" id="SM00998">
    <property type="entry name" value="ADSL_C"/>
    <property type="match status" value="1"/>
</dbReference>
<dbReference type="InterPro" id="IPR000362">
    <property type="entry name" value="Fumarate_lyase_fam"/>
</dbReference>
<organism evidence="3 4">
    <name type="scientific">Aerococcus urinaeequi</name>
    <dbReference type="NCBI Taxonomy" id="51665"/>
    <lineage>
        <taxon>Bacteria</taxon>
        <taxon>Bacillati</taxon>
        <taxon>Bacillota</taxon>
        <taxon>Bacilli</taxon>
        <taxon>Lactobacillales</taxon>
        <taxon>Aerococcaceae</taxon>
        <taxon>Aerococcus</taxon>
    </lineage>
</organism>
<reference evidence="3 4" key="1">
    <citation type="journal article" date="2016" name="Genome Announc.">
        <title>Complete Genome Sequences of Aerococcus christensenii CCUG 28831T, Aerococcus sanguinicola CCUG 43001T, Aerococcus urinae CCUG 36881T, Aerococcus urinaeequi CCUG 28094T, Aerococcus urinaehominis CCUG 42038 BT, and Aerococcus viridans CCUG 4311T.</title>
        <authorList>
            <person name="Carkaci D."/>
            <person name="Dargis R."/>
            <person name="Nielsen X.C."/>
            <person name="Skovgaard O."/>
            <person name="Fuursted K."/>
            <person name="Christensen J.J."/>
        </authorList>
    </citation>
    <scope>NUCLEOTIDE SEQUENCE [LARGE SCALE GENOMIC DNA]</scope>
    <source>
        <strain evidence="3 4">CCUG28094</strain>
    </source>
</reference>
<dbReference type="GO" id="GO:0005829">
    <property type="term" value="C:cytosol"/>
    <property type="evidence" value="ECO:0007669"/>
    <property type="project" value="TreeGrafter"/>
</dbReference>
<evidence type="ECO:0000259" key="2">
    <source>
        <dbReference type="SMART" id="SM00998"/>
    </source>
</evidence>
<evidence type="ECO:0000256" key="1">
    <source>
        <dbReference type="ARBA" id="ARBA00023239"/>
    </source>
</evidence>
<feature type="domain" description="Adenylosuccinate lyase C-terminal" evidence="2">
    <location>
        <begin position="364"/>
        <end position="443"/>
    </location>
</feature>
<keyword evidence="1 3" id="KW-0456">Lyase</keyword>
<dbReference type="InterPro" id="IPR020557">
    <property type="entry name" value="Fumarate_lyase_CS"/>
</dbReference>
<dbReference type="Pfam" id="PF00206">
    <property type="entry name" value="Lyase_1"/>
    <property type="match status" value="1"/>
</dbReference>
<dbReference type="RefSeq" id="WP_026466038.1">
    <property type="nucleotide sequence ID" value="NZ_CP013988.1"/>
</dbReference>
<dbReference type="PROSITE" id="PS00163">
    <property type="entry name" value="FUMARATE_LYASES"/>
    <property type="match status" value="1"/>
</dbReference>
<dbReference type="GO" id="GO:0004018">
    <property type="term" value="F:N6-(1,2-dicarboxyethyl)AMP AMP-lyase (fumarate-forming) activity"/>
    <property type="evidence" value="ECO:0007669"/>
    <property type="project" value="InterPro"/>
</dbReference>
<gene>
    <name evidence="3" type="ORF">AWM74_09050</name>
</gene>
<dbReference type="PRINTS" id="PR00145">
    <property type="entry name" value="ARGSUCLYASE"/>
</dbReference>